<accession>A0A0B0EDP9</accession>
<name>A0A0B0EDP9_9BACT</name>
<comment type="caution">
    <text evidence="1">The sequence shown here is derived from an EMBL/GenBank/DDBJ whole genome shotgun (WGS) entry which is preliminary data.</text>
</comment>
<dbReference type="EMBL" id="JRYO01000208">
    <property type="protein sequence ID" value="KHE91342.1"/>
    <property type="molecule type" value="Genomic_DNA"/>
</dbReference>
<evidence type="ECO:0000313" key="2">
    <source>
        <dbReference type="Proteomes" id="UP000030652"/>
    </source>
</evidence>
<protein>
    <submittedName>
        <fullName evidence="1">Uncharacterized protein</fullName>
    </submittedName>
</protein>
<evidence type="ECO:0000313" key="1">
    <source>
        <dbReference type="EMBL" id="KHE91342.1"/>
    </source>
</evidence>
<dbReference type="Proteomes" id="UP000030652">
    <property type="component" value="Unassembled WGS sequence"/>
</dbReference>
<proteinExistence type="predicted"/>
<sequence>MDSLRLIHPTSRHTLTYLLGGLRPEAKSTYSWVSYLIYKKLGMLPSHNSMWYRFILRIERNVVVKPHIIKVKGKRVTSFGLNQRHPVRFLRTI</sequence>
<organism evidence="1 2">
    <name type="scientific">Candidatus Scalindua brodae</name>
    <dbReference type="NCBI Taxonomy" id="237368"/>
    <lineage>
        <taxon>Bacteria</taxon>
        <taxon>Pseudomonadati</taxon>
        <taxon>Planctomycetota</taxon>
        <taxon>Candidatus Brocadiia</taxon>
        <taxon>Candidatus Brocadiales</taxon>
        <taxon>Candidatus Scalinduaceae</taxon>
        <taxon>Candidatus Scalindua</taxon>
    </lineage>
</organism>
<dbReference type="AlphaFoldDB" id="A0A0B0EDP9"/>
<gene>
    <name evidence="1" type="ORF">SCABRO_02913</name>
</gene>
<reference evidence="1 2" key="1">
    <citation type="submission" date="2014-10" db="EMBL/GenBank/DDBJ databases">
        <title>Draft genome of anammox bacterium scalindua brodae, obtained using differential coverage binning of sequence data from two enrichment reactors.</title>
        <authorList>
            <person name="Speth D.R."/>
            <person name="Russ L."/>
            <person name="Kartal B."/>
            <person name="Op den Camp H.J."/>
            <person name="Dutilh B.E."/>
            <person name="Jetten M.S."/>
        </authorList>
    </citation>
    <scope>NUCLEOTIDE SEQUENCE [LARGE SCALE GENOMIC DNA]</scope>
    <source>
        <strain evidence="1">RU1</strain>
    </source>
</reference>
<feature type="non-terminal residue" evidence="1">
    <location>
        <position position="93"/>
    </location>
</feature>